<feature type="transmembrane region" description="Helical" evidence="1">
    <location>
        <begin position="184"/>
        <end position="209"/>
    </location>
</feature>
<dbReference type="AlphaFoldDB" id="A0AAE9T0U0"/>
<feature type="transmembrane region" description="Helical" evidence="1">
    <location>
        <begin position="40"/>
        <end position="61"/>
    </location>
</feature>
<feature type="transmembrane region" description="Helical" evidence="1">
    <location>
        <begin position="376"/>
        <end position="394"/>
    </location>
</feature>
<gene>
    <name evidence="2" type="ORF">LW347_07175</name>
</gene>
<organism evidence="2 3">
    <name type="scientific">Pectobacterium polonicum</name>
    <dbReference type="NCBI Taxonomy" id="2485124"/>
    <lineage>
        <taxon>Bacteria</taxon>
        <taxon>Pseudomonadati</taxon>
        <taxon>Pseudomonadota</taxon>
        <taxon>Gammaproteobacteria</taxon>
        <taxon>Enterobacterales</taxon>
        <taxon>Pectobacteriaceae</taxon>
        <taxon>Pectobacterium</taxon>
    </lineage>
</organism>
<dbReference type="Proteomes" id="UP001059272">
    <property type="component" value="Chromosome"/>
</dbReference>
<dbReference type="KEGG" id="ppoo:LW347_07175"/>
<dbReference type="EMBL" id="CP090065">
    <property type="protein sequence ID" value="UVO09725.1"/>
    <property type="molecule type" value="Genomic_DNA"/>
</dbReference>
<evidence type="ECO:0008006" key="4">
    <source>
        <dbReference type="Google" id="ProtNLM"/>
    </source>
</evidence>
<feature type="transmembrane region" description="Helical" evidence="1">
    <location>
        <begin position="341"/>
        <end position="364"/>
    </location>
</feature>
<feature type="transmembrane region" description="Helical" evidence="1">
    <location>
        <begin position="261"/>
        <end position="280"/>
    </location>
</feature>
<accession>A0AAE9T0U0</accession>
<reference evidence="2" key="1">
    <citation type="submission" date="2021-12" db="EMBL/GenBank/DDBJ databases">
        <title>Genome sequence of novel Pectobacterium sp. causing blackleg.</title>
        <authorList>
            <person name="Wang J."/>
        </authorList>
    </citation>
    <scope>NUCLEOTIDE SEQUENCE</scope>
    <source>
        <strain evidence="2">BY21311</strain>
    </source>
</reference>
<feature type="transmembrane region" description="Helical" evidence="1">
    <location>
        <begin position="73"/>
        <end position="93"/>
    </location>
</feature>
<proteinExistence type="predicted"/>
<keyword evidence="1" id="KW-0472">Membrane</keyword>
<feature type="transmembrane region" description="Helical" evidence="1">
    <location>
        <begin position="105"/>
        <end position="123"/>
    </location>
</feature>
<keyword evidence="1" id="KW-1133">Transmembrane helix</keyword>
<evidence type="ECO:0000313" key="3">
    <source>
        <dbReference type="Proteomes" id="UP001059272"/>
    </source>
</evidence>
<evidence type="ECO:0000256" key="1">
    <source>
        <dbReference type="SAM" id="Phobius"/>
    </source>
</evidence>
<dbReference type="RefSeq" id="WP_258884608.1">
    <property type="nucleotide sequence ID" value="NZ_CP090065.1"/>
</dbReference>
<feature type="transmembrane region" description="Helical" evidence="1">
    <location>
        <begin position="18"/>
        <end position="34"/>
    </location>
</feature>
<feature type="transmembrane region" description="Helical" evidence="1">
    <location>
        <begin position="130"/>
        <end position="150"/>
    </location>
</feature>
<feature type="transmembrane region" description="Helical" evidence="1">
    <location>
        <begin position="221"/>
        <end position="249"/>
    </location>
</feature>
<protein>
    <recommendedName>
        <fullName evidence="4">Wzy</fullName>
    </recommendedName>
</protein>
<sequence>MNDNFTEVKTKNKYTSKLNSFLVVVLLTYLIYSVNYKYLYIPSTYFVIFLFFCFFLLYSVGNNLKIKYKANSLPLFLTFILFVWSFFSYVINLNDGADLYMVRTSVIYFLMVFLVPFVVRYFFIRPENILLFFGFVGFINAVFIFSMLLVKPFQEFYLSLIGSSAFDLIGGSESLDGFMSLRMVGITGLSVYSSGFMQMMLAISLATYMHFSPKETRFFHYFMLVLIILSALIAARSSIVGVLFFCVFFMSSFSMKKIVKVLCVVILLLYIAFFSVMSFLSSDLSEFFLKWASEIFLSGTNTGSVKENISMFIYGFNDFSFVGDSRWYGDLDGYYKGTDVGWYRVCFSVGYLGLIIWFGLLLSLFHHSLFSSSRKVFLLSWCILLYIIVMMFKGAVLFDAYQSVFVIHSIFFVMRYNEKLARG</sequence>
<keyword evidence="1" id="KW-0812">Transmembrane</keyword>
<name>A0AAE9T0U0_9GAMM</name>
<evidence type="ECO:0000313" key="2">
    <source>
        <dbReference type="EMBL" id="UVO09725.1"/>
    </source>
</evidence>